<dbReference type="RefSeq" id="WP_093100677.1">
    <property type="nucleotide sequence ID" value="NZ_CP158798.1"/>
</dbReference>
<feature type="chain" id="PRO_5042585478" description="DUF5007 domain-containing protein" evidence="1">
    <location>
        <begin position="20"/>
        <end position="331"/>
    </location>
</feature>
<organism evidence="2 3">
    <name type="scientific">Sphingobacterium mizutaii</name>
    <dbReference type="NCBI Taxonomy" id="1010"/>
    <lineage>
        <taxon>Bacteria</taxon>
        <taxon>Pseudomonadati</taxon>
        <taxon>Bacteroidota</taxon>
        <taxon>Sphingobacteriia</taxon>
        <taxon>Sphingobacteriales</taxon>
        <taxon>Sphingobacteriaceae</taxon>
        <taxon>Sphingobacterium</taxon>
    </lineage>
</organism>
<evidence type="ECO:0008006" key="4">
    <source>
        <dbReference type="Google" id="ProtNLM"/>
    </source>
</evidence>
<feature type="signal peptide" evidence="1">
    <location>
        <begin position="1"/>
        <end position="19"/>
    </location>
</feature>
<sequence length="331" mass="36886">MKKKINSIVIGLGVITALAACSKIENGFQSDNIRYKSNIIQAKRGMSLTMSDRINADGSTPPYKFELLNLRDAETGAAAPKEFFTDYEMLVFKQGMVFNAETDTTVELLNQKRENVKKPPMEFNEISGQLIFNRASANLPLGRYAFDVNFTNQRGTKLFENLATIEIVDPSIEDMFEVTYQAATGSSASEVFTTITAPKVTSKKVSNEGARVILKIVDKTGKPFNPKAGEIVKRGDRPMFESHVKFNPVITTDTALICDFEVAPFPLTKLIDKNGTDWSYLNYYRIPMKFASIDGLPNNNVNPVFGFRVLMEGTYIVEVKLPSVTRVSVIK</sequence>
<reference evidence="2 3" key="1">
    <citation type="submission" date="2017-06" db="EMBL/GenBank/DDBJ databases">
        <authorList>
            <consortium name="Pathogen Informatics"/>
        </authorList>
    </citation>
    <scope>NUCLEOTIDE SEQUENCE [LARGE SCALE GENOMIC DNA]</scope>
    <source>
        <strain evidence="2 3">NCTC12149</strain>
    </source>
</reference>
<dbReference type="PROSITE" id="PS51257">
    <property type="entry name" value="PROKAR_LIPOPROTEIN"/>
    <property type="match status" value="1"/>
</dbReference>
<proteinExistence type="predicted"/>
<name>A0AAJ4X8R1_9SPHI</name>
<dbReference type="KEGG" id="smiz:4412673_00437"/>
<evidence type="ECO:0000313" key="2">
    <source>
        <dbReference type="EMBL" id="SNV41149.1"/>
    </source>
</evidence>
<accession>A0AAJ4X8R1</accession>
<keyword evidence="1" id="KW-0732">Signal</keyword>
<protein>
    <recommendedName>
        <fullName evidence="4">DUF5007 domain-containing protein</fullName>
    </recommendedName>
</protein>
<dbReference type="AlphaFoldDB" id="A0AAJ4X8R1"/>
<gene>
    <name evidence="2" type="ORF">SAMEA4412673_00437</name>
</gene>
<evidence type="ECO:0000256" key="1">
    <source>
        <dbReference type="SAM" id="SignalP"/>
    </source>
</evidence>
<evidence type="ECO:0000313" key="3">
    <source>
        <dbReference type="Proteomes" id="UP000215355"/>
    </source>
</evidence>
<dbReference type="Proteomes" id="UP000215355">
    <property type="component" value="Chromosome 1"/>
</dbReference>
<dbReference type="EMBL" id="LT906468">
    <property type="protein sequence ID" value="SNV41149.1"/>
    <property type="molecule type" value="Genomic_DNA"/>
</dbReference>